<feature type="region of interest" description="Disordered" evidence="1">
    <location>
        <begin position="129"/>
        <end position="156"/>
    </location>
</feature>
<reference evidence="3" key="1">
    <citation type="journal article" date="2012" name="Science">
        <title>The Paleozoic origin of enzymatic lignin decomposition reconstructed from 31 fungal genomes.</title>
        <authorList>
            <person name="Floudas D."/>
            <person name="Binder M."/>
            <person name="Riley R."/>
            <person name="Barry K."/>
            <person name="Blanchette R.A."/>
            <person name="Henrissat B."/>
            <person name="Martinez A.T."/>
            <person name="Otillar R."/>
            <person name="Spatafora J.W."/>
            <person name="Yadav J.S."/>
            <person name="Aerts A."/>
            <person name="Benoit I."/>
            <person name="Boyd A."/>
            <person name="Carlson A."/>
            <person name="Copeland A."/>
            <person name="Coutinho P.M."/>
            <person name="de Vries R.P."/>
            <person name="Ferreira P."/>
            <person name="Findley K."/>
            <person name="Foster B."/>
            <person name="Gaskell J."/>
            <person name="Glotzer D."/>
            <person name="Gorecki P."/>
            <person name="Heitman J."/>
            <person name="Hesse C."/>
            <person name="Hori C."/>
            <person name="Igarashi K."/>
            <person name="Jurgens J.A."/>
            <person name="Kallen N."/>
            <person name="Kersten P."/>
            <person name="Kohler A."/>
            <person name="Kuees U."/>
            <person name="Kumar T.K.A."/>
            <person name="Kuo A."/>
            <person name="LaButti K."/>
            <person name="Larrondo L.F."/>
            <person name="Lindquist E."/>
            <person name="Ling A."/>
            <person name="Lombard V."/>
            <person name="Lucas S."/>
            <person name="Lundell T."/>
            <person name="Martin R."/>
            <person name="McLaughlin D.J."/>
            <person name="Morgenstern I."/>
            <person name="Morin E."/>
            <person name="Murat C."/>
            <person name="Nagy L.G."/>
            <person name="Nolan M."/>
            <person name="Ohm R.A."/>
            <person name="Patyshakuliyeva A."/>
            <person name="Rokas A."/>
            <person name="Ruiz-Duenas F.J."/>
            <person name="Sabat G."/>
            <person name="Salamov A."/>
            <person name="Samejima M."/>
            <person name="Schmutz J."/>
            <person name="Slot J.C."/>
            <person name="St John F."/>
            <person name="Stenlid J."/>
            <person name="Sun H."/>
            <person name="Sun S."/>
            <person name="Syed K."/>
            <person name="Tsang A."/>
            <person name="Wiebenga A."/>
            <person name="Young D."/>
            <person name="Pisabarro A."/>
            <person name="Eastwood D.C."/>
            <person name="Martin F."/>
            <person name="Cullen D."/>
            <person name="Grigoriev I.V."/>
            <person name="Hibbett D.S."/>
        </authorList>
    </citation>
    <scope>NUCLEOTIDE SEQUENCE [LARGE SCALE GENOMIC DNA]</scope>
    <source>
        <strain evidence="3">TFB10046</strain>
    </source>
</reference>
<proteinExistence type="predicted"/>
<keyword evidence="3" id="KW-1185">Reference proteome</keyword>
<evidence type="ECO:0000256" key="1">
    <source>
        <dbReference type="SAM" id="MobiDB-lite"/>
    </source>
</evidence>
<evidence type="ECO:0000313" key="2">
    <source>
        <dbReference type="EMBL" id="EJD33868.1"/>
    </source>
</evidence>
<dbReference type="KEGG" id="adl:AURDEDRAFT_177071"/>
<sequence length="156" mass="16055">MSMITENPHSAQFVSPMTPDVPPLPTSLATVPSNAHTLPARNPHRNSTLSTLSDAPSLSAFSRLLSSPPVPAIPAAAVLAKHQHAGGTLALPALSSLKFSSPLSVSFGDWPRSLFSSMGGPPDFLSPFHSSSSGLASMSTADEAGEKDADAQAAQR</sequence>
<accession>J0LBN6</accession>
<gene>
    <name evidence="2" type="ORF">AURDEDRAFT_177071</name>
</gene>
<dbReference type="EMBL" id="JH688063">
    <property type="protein sequence ID" value="EJD33868.1"/>
    <property type="molecule type" value="Genomic_DNA"/>
</dbReference>
<dbReference type="InParanoid" id="J0LBN6"/>
<feature type="compositionally biased region" description="Low complexity" evidence="1">
    <location>
        <begin position="130"/>
        <end position="139"/>
    </location>
</feature>
<dbReference type="AlphaFoldDB" id="J0LBN6"/>
<evidence type="ECO:0000313" key="3">
    <source>
        <dbReference type="Proteomes" id="UP000006514"/>
    </source>
</evidence>
<dbReference type="Proteomes" id="UP000006514">
    <property type="component" value="Unassembled WGS sequence"/>
</dbReference>
<protein>
    <submittedName>
        <fullName evidence="2">Uncharacterized protein</fullName>
    </submittedName>
</protein>
<organism evidence="2 3">
    <name type="scientific">Auricularia subglabra (strain TFB-10046 / SS5)</name>
    <name type="common">White-rot fungus</name>
    <name type="synonym">Auricularia delicata (strain TFB10046)</name>
    <dbReference type="NCBI Taxonomy" id="717982"/>
    <lineage>
        <taxon>Eukaryota</taxon>
        <taxon>Fungi</taxon>
        <taxon>Dikarya</taxon>
        <taxon>Basidiomycota</taxon>
        <taxon>Agaricomycotina</taxon>
        <taxon>Agaricomycetes</taxon>
        <taxon>Auriculariales</taxon>
        <taxon>Auriculariaceae</taxon>
        <taxon>Auricularia</taxon>
    </lineage>
</organism>
<name>J0LBN6_AURST</name>